<evidence type="ECO:0000259" key="5">
    <source>
        <dbReference type="SMART" id="SM00470"/>
    </source>
</evidence>
<dbReference type="EMBL" id="SHKW01000001">
    <property type="protein sequence ID" value="RZU41715.1"/>
    <property type="molecule type" value="Genomic_DNA"/>
</dbReference>
<evidence type="ECO:0000313" key="7">
    <source>
        <dbReference type="Proteomes" id="UP000292958"/>
    </source>
</evidence>
<dbReference type="InterPro" id="IPR004437">
    <property type="entry name" value="ParB/RepB/Spo0J"/>
</dbReference>
<dbReference type="Pfam" id="PF02195">
    <property type="entry name" value="ParB_N"/>
    <property type="match status" value="1"/>
</dbReference>
<organism evidence="6 7">
    <name type="scientific">Edaphobacter modestus</name>
    <dbReference type="NCBI Taxonomy" id="388466"/>
    <lineage>
        <taxon>Bacteria</taxon>
        <taxon>Pseudomonadati</taxon>
        <taxon>Acidobacteriota</taxon>
        <taxon>Terriglobia</taxon>
        <taxon>Terriglobales</taxon>
        <taxon>Acidobacteriaceae</taxon>
        <taxon>Edaphobacter</taxon>
    </lineage>
</organism>
<keyword evidence="2" id="KW-0159">Chromosome partition</keyword>
<dbReference type="SUPFAM" id="SSF109709">
    <property type="entry name" value="KorB DNA-binding domain-like"/>
    <property type="match status" value="1"/>
</dbReference>
<dbReference type="OrthoDB" id="9802051at2"/>
<dbReference type="CDD" id="cd16393">
    <property type="entry name" value="SPO0J_N"/>
    <property type="match status" value="1"/>
</dbReference>
<dbReference type="Proteomes" id="UP000292958">
    <property type="component" value="Unassembled WGS sequence"/>
</dbReference>
<dbReference type="InterPro" id="IPR003115">
    <property type="entry name" value="ParB_N"/>
</dbReference>
<dbReference type="Pfam" id="PF17762">
    <property type="entry name" value="HTH_ParB"/>
    <property type="match status" value="1"/>
</dbReference>
<evidence type="ECO:0000256" key="3">
    <source>
        <dbReference type="ARBA" id="ARBA00023125"/>
    </source>
</evidence>
<evidence type="ECO:0000256" key="1">
    <source>
        <dbReference type="ARBA" id="ARBA00006295"/>
    </source>
</evidence>
<gene>
    <name evidence="6" type="ORF">BDD14_3243</name>
</gene>
<evidence type="ECO:0000256" key="4">
    <source>
        <dbReference type="SAM" id="MobiDB-lite"/>
    </source>
</evidence>
<dbReference type="SMART" id="SM00470">
    <property type="entry name" value="ParB"/>
    <property type="match status" value="1"/>
</dbReference>
<comment type="similarity">
    <text evidence="1">Belongs to the ParB family.</text>
</comment>
<dbReference type="Gene3D" id="1.10.10.2830">
    <property type="match status" value="1"/>
</dbReference>
<sequence>MPTASSDTKRRALGKGLESLLPQRNAAPTPVPAIHAAAAPEPAGRPLEIPLDHIERNPWQTRKHFDEAQLAELAQSIAATGVVQPIVVRPIPPLATQPPGHNPMRYQLITGERRWLASRKAGKTTIPSIVRQVADEQVLEMTIVENLQRTDLNPMEQARAYQRLSQEFKLTQEQMATRTGKERASVANFLRLLRLPEAVQAKVEGAELTFGHARALLALESPEAITSAAQKVVALSFSVRQTENYVQGLINPEAKEKKDKPQQAQTEDPNVREAEDRLRRTLGLKVKIEDKKGKGRVIIEYSGLEDFDTLLEMLGDK</sequence>
<keyword evidence="7" id="KW-1185">Reference proteome</keyword>
<dbReference type="PANTHER" id="PTHR33375:SF1">
    <property type="entry name" value="CHROMOSOME-PARTITIONING PROTEIN PARB-RELATED"/>
    <property type="match status" value="1"/>
</dbReference>
<dbReference type="InterPro" id="IPR057240">
    <property type="entry name" value="ParB_dimer_C"/>
</dbReference>
<dbReference type="GO" id="GO:0003677">
    <property type="term" value="F:DNA binding"/>
    <property type="evidence" value="ECO:0007669"/>
    <property type="project" value="UniProtKB-KW"/>
</dbReference>
<dbReference type="Pfam" id="PF23552">
    <property type="entry name" value="ParB_C"/>
    <property type="match status" value="1"/>
</dbReference>
<name>A0A4Q7YXA2_9BACT</name>
<dbReference type="GO" id="GO:0007059">
    <property type="term" value="P:chromosome segregation"/>
    <property type="evidence" value="ECO:0007669"/>
    <property type="project" value="UniProtKB-KW"/>
</dbReference>
<dbReference type="AlphaFoldDB" id="A0A4Q7YXA2"/>
<dbReference type="FunFam" id="3.90.1530.30:FF:000001">
    <property type="entry name" value="Chromosome partitioning protein ParB"/>
    <property type="match status" value="1"/>
</dbReference>
<dbReference type="InterPro" id="IPR041468">
    <property type="entry name" value="HTH_ParB/Spo0J"/>
</dbReference>
<feature type="domain" description="ParB-like N-terminal" evidence="5">
    <location>
        <begin position="47"/>
        <end position="147"/>
    </location>
</feature>
<feature type="region of interest" description="Disordered" evidence="4">
    <location>
        <begin position="250"/>
        <end position="276"/>
    </location>
</feature>
<dbReference type="PANTHER" id="PTHR33375">
    <property type="entry name" value="CHROMOSOME-PARTITIONING PROTEIN PARB-RELATED"/>
    <property type="match status" value="1"/>
</dbReference>
<feature type="region of interest" description="Disordered" evidence="4">
    <location>
        <begin position="1"/>
        <end position="27"/>
    </location>
</feature>
<keyword evidence="3" id="KW-0238">DNA-binding</keyword>
<dbReference type="SUPFAM" id="SSF110849">
    <property type="entry name" value="ParB/Sulfiredoxin"/>
    <property type="match status" value="1"/>
</dbReference>
<dbReference type="FunFam" id="1.10.10.2830:FF:000001">
    <property type="entry name" value="Chromosome partitioning protein ParB"/>
    <property type="match status" value="1"/>
</dbReference>
<accession>A0A4Q7YXA2</accession>
<evidence type="ECO:0000313" key="6">
    <source>
        <dbReference type="EMBL" id="RZU41715.1"/>
    </source>
</evidence>
<dbReference type="GO" id="GO:0005694">
    <property type="term" value="C:chromosome"/>
    <property type="evidence" value="ECO:0007669"/>
    <property type="project" value="TreeGrafter"/>
</dbReference>
<reference evidence="6 7" key="1">
    <citation type="submission" date="2019-02" db="EMBL/GenBank/DDBJ databases">
        <title>Genomic Encyclopedia of Archaeal and Bacterial Type Strains, Phase II (KMG-II): from individual species to whole genera.</title>
        <authorList>
            <person name="Goeker M."/>
        </authorList>
    </citation>
    <scope>NUCLEOTIDE SEQUENCE [LARGE SCALE GENOMIC DNA]</scope>
    <source>
        <strain evidence="6 7">DSM 18101</strain>
    </source>
</reference>
<dbReference type="InterPro" id="IPR050336">
    <property type="entry name" value="Chromosome_partition/occlusion"/>
</dbReference>
<protein>
    <submittedName>
        <fullName evidence="6">ParB family chromosome partitioning protein</fullName>
    </submittedName>
</protein>
<comment type="caution">
    <text evidence="6">The sequence shown here is derived from an EMBL/GenBank/DDBJ whole genome shotgun (WGS) entry which is preliminary data.</text>
</comment>
<dbReference type="InterPro" id="IPR036086">
    <property type="entry name" value="ParB/Sulfiredoxin_sf"/>
</dbReference>
<dbReference type="NCBIfam" id="TIGR00180">
    <property type="entry name" value="parB_part"/>
    <property type="match status" value="1"/>
</dbReference>
<dbReference type="RefSeq" id="WP_130419584.1">
    <property type="nucleotide sequence ID" value="NZ_SHKW01000001.1"/>
</dbReference>
<evidence type="ECO:0000256" key="2">
    <source>
        <dbReference type="ARBA" id="ARBA00022829"/>
    </source>
</evidence>
<proteinExistence type="inferred from homology"/>
<dbReference type="Gene3D" id="3.90.1530.30">
    <property type="match status" value="1"/>
</dbReference>